<name>A0A212KCK7_9DELT</name>
<proteinExistence type="predicted"/>
<evidence type="ECO:0000313" key="2">
    <source>
        <dbReference type="EMBL" id="SBW09406.1"/>
    </source>
</evidence>
<reference evidence="2" key="1">
    <citation type="submission" date="2016-04" db="EMBL/GenBank/DDBJ databases">
        <authorList>
            <person name="Evans L.H."/>
            <person name="Alamgir A."/>
            <person name="Owens N."/>
            <person name="Weber N.D."/>
            <person name="Virtaneva K."/>
            <person name="Barbian K."/>
            <person name="Babar A."/>
            <person name="Rosenke K."/>
        </authorList>
    </citation>
    <scope>NUCLEOTIDE SEQUENCE</scope>
    <source>
        <strain evidence="2">86</strain>
    </source>
</reference>
<accession>A0A212KCK7</accession>
<dbReference type="EMBL" id="FLUQ01000005">
    <property type="protein sequence ID" value="SBW09406.1"/>
    <property type="molecule type" value="Genomic_DNA"/>
</dbReference>
<evidence type="ECO:0000256" key="1">
    <source>
        <dbReference type="SAM" id="MobiDB-lite"/>
    </source>
</evidence>
<dbReference type="AlphaFoldDB" id="A0A212KCK7"/>
<sequence>MSGTSRIGGYGGYAGTGGKDSRSASLARFCKGRKQGDVVSGVFLRLETETLGWALLEGEELLAHLPENWQGAEDWREGGNRPSPGDKVFFRIEALRPEVVLRMLPAADPLARLSALVPSVPLAQEAGLYVAARDKFDALLAGFLAKTPGLFAAPDPASRKAAFINLVAADAGLLGAFAETSARSRALCRAAAPAGLLFFQHMPWLSGGLTQIEVSLWSEGDAPVFAGARLPSGDTMTLRGVMESGALRYRLAVSGPKGDAFRARFSPARTGAAEYRGSDRLAGNQAADLVGRILALAADSGTMATGRFSRKL</sequence>
<organism evidence="2">
    <name type="scientific">uncultured delta proteobacterium</name>
    <dbReference type="NCBI Taxonomy" id="34034"/>
    <lineage>
        <taxon>Bacteria</taxon>
        <taxon>Deltaproteobacteria</taxon>
        <taxon>environmental samples</taxon>
    </lineage>
</organism>
<feature type="compositionally biased region" description="Gly residues" evidence="1">
    <location>
        <begin position="1"/>
        <end position="18"/>
    </location>
</feature>
<protein>
    <submittedName>
        <fullName evidence="2">Uncharacterized protein</fullName>
    </submittedName>
</protein>
<feature type="region of interest" description="Disordered" evidence="1">
    <location>
        <begin position="1"/>
        <end position="22"/>
    </location>
</feature>
<gene>
    <name evidence="2" type="ORF">KL86DPRO_50160</name>
</gene>